<reference evidence="8" key="1">
    <citation type="submission" date="2018-06" db="EMBL/GenBank/DDBJ databases">
        <authorList>
            <person name="Zhirakovskaya E."/>
        </authorList>
    </citation>
    <scope>NUCLEOTIDE SEQUENCE</scope>
</reference>
<dbReference type="Gene3D" id="3.30.70.3460">
    <property type="match status" value="1"/>
</dbReference>
<evidence type="ECO:0000256" key="5">
    <source>
        <dbReference type="ARBA" id="ARBA00048470"/>
    </source>
</evidence>
<dbReference type="InterPro" id="IPR053953">
    <property type="entry name" value="NirdL-like_HTH"/>
</dbReference>
<dbReference type="GO" id="GO:0016829">
    <property type="term" value="F:lyase activity"/>
    <property type="evidence" value="ECO:0007669"/>
    <property type="project" value="UniProtKB-KW"/>
</dbReference>
<sequence length="157" mass="17786">MDDIDKKILNIIQTGFPVTEAPYEVIGEKVGLTEDEAFERVKALYDNKIIRRIGASFDSRGIGWTSTLCAMKVPKEHIEDVAKIVSAYPGVTHNYERNHKYNLWFTFIATDLAAVEKGLKEIGDKSGFGPVRNMPMIKKFKIKVDFKFKEKKEGAAQ</sequence>
<keyword evidence="1" id="KW-0456">Lyase</keyword>
<comment type="pathway">
    <text evidence="2">Porphyrin-containing compound metabolism.</text>
</comment>
<dbReference type="Gene3D" id="1.10.10.10">
    <property type="entry name" value="Winged helix-like DNA-binding domain superfamily/Winged helix DNA-binding domain"/>
    <property type="match status" value="1"/>
</dbReference>
<name>A0A3B1CBT9_9ZZZZ</name>
<dbReference type="AlphaFoldDB" id="A0A3B1CBT9"/>
<dbReference type="Pfam" id="PF17805">
    <property type="entry name" value="AsnC_trans_reg2"/>
    <property type="match status" value="1"/>
</dbReference>
<gene>
    <name evidence="8" type="ORF">MNBD_NITROSPINAE01-445</name>
</gene>
<dbReference type="PANTHER" id="PTHR43413:SF1">
    <property type="entry name" value="SIROHEME DECARBOXYLASE NIRL SUBUNIT"/>
    <property type="match status" value="1"/>
</dbReference>
<dbReference type="InterPro" id="IPR036388">
    <property type="entry name" value="WH-like_DNA-bd_sf"/>
</dbReference>
<evidence type="ECO:0000259" key="6">
    <source>
        <dbReference type="Pfam" id="PF17805"/>
    </source>
</evidence>
<evidence type="ECO:0000256" key="3">
    <source>
        <dbReference type="ARBA" id="ARBA00023457"/>
    </source>
</evidence>
<dbReference type="InterPro" id="IPR036390">
    <property type="entry name" value="WH_DNA-bd_sf"/>
</dbReference>
<protein>
    <recommendedName>
        <fullName evidence="4">siroheme decarboxylase</fullName>
        <ecNumber evidence="4">4.1.1.111</ecNumber>
    </recommendedName>
</protein>
<evidence type="ECO:0000256" key="2">
    <source>
        <dbReference type="ARBA" id="ARBA00023444"/>
    </source>
</evidence>
<feature type="domain" description="Siroheme decarboxylase NirL-like HTH" evidence="7">
    <location>
        <begin position="5"/>
        <end position="51"/>
    </location>
</feature>
<dbReference type="PANTHER" id="PTHR43413">
    <property type="entry name" value="TRANSCRIPTIONAL REGULATOR, ASNC FAMILY"/>
    <property type="match status" value="1"/>
</dbReference>
<dbReference type="Pfam" id="PF22451">
    <property type="entry name" value="NirdL-like_HTH"/>
    <property type="match status" value="1"/>
</dbReference>
<evidence type="ECO:0000256" key="4">
    <source>
        <dbReference type="ARBA" id="ARBA00023471"/>
    </source>
</evidence>
<dbReference type="InterPro" id="IPR019888">
    <property type="entry name" value="Tscrpt_reg_AsnC-like"/>
</dbReference>
<proteinExistence type="inferred from homology"/>
<dbReference type="SMART" id="SM00344">
    <property type="entry name" value="HTH_ASNC"/>
    <property type="match status" value="1"/>
</dbReference>
<dbReference type="EC" id="4.1.1.111" evidence="4"/>
<organism evidence="8">
    <name type="scientific">hydrothermal vent metagenome</name>
    <dbReference type="NCBI Taxonomy" id="652676"/>
    <lineage>
        <taxon>unclassified sequences</taxon>
        <taxon>metagenomes</taxon>
        <taxon>ecological metagenomes</taxon>
    </lineage>
</organism>
<comment type="catalytic activity">
    <reaction evidence="5">
        <text>siroheme + 2 H(+) = 12,18-didecarboxysiroheme + 2 CO2</text>
        <dbReference type="Rhea" id="RHEA:19093"/>
        <dbReference type="ChEBI" id="CHEBI:15378"/>
        <dbReference type="ChEBI" id="CHEBI:16526"/>
        <dbReference type="ChEBI" id="CHEBI:60052"/>
        <dbReference type="ChEBI" id="CHEBI:140497"/>
        <dbReference type="EC" id="4.1.1.111"/>
    </reaction>
</comment>
<dbReference type="InterPro" id="IPR050684">
    <property type="entry name" value="HTH-Siroheme_Decarb"/>
</dbReference>
<dbReference type="InterPro" id="IPR040523">
    <property type="entry name" value="AsnC_trans_reg2"/>
</dbReference>
<feature type="domain" description="Siroheme decarboxylase AsnC-like ligand binding" evidence="6">
    <location>
        <begin position="62"/>
        <end position="141"/>
    </location>
</feature>
<comment type="similarity">
    <text evidence="3">Belongs to the Ahb/Nir family.</text>
</comment>
<dbReference type="EMBL" id="UOGC01000120">
    <property type="protein sequence ID" value="VAX21474.1"/>
    <property type="molecule type" value="Genomic_DNA"/>
</dbReference>
<evidence type="ECO:0000313" key="8">
    <source>
        <dbReference type="EMBL" id="VAX21474.1"/>
    </source>
</evidence>
<accession>A0A3B1CBT9</accession>
<evidence type="ECO:0000259" key="7">
    <source>
        <dbReference type="Pfam" id="PF22451"/>
    </source>
</evidence>
<evidence type="ECO:0000256" key="1">
    <source>
        <dbReference type="ARBA" id="ARBA00023239"/>
    </source>
</evidence>
<dbReference type="SUPFAM" id="SSF46785">
    <property type="entry name" value="Winged helix' DNA-binding domain"/>
    <property type="match status" value="1"/>
</dbReference>